<accession>A0A371GJ10</accession>
<organism evidence="2 3">
    <name type="scientific">Mucuna pruriens</name>
    <name type="common">Velvet bean</name>
    <name type="synonym">Dolichos pruriens</name>
    <dbReference type="NCBI Taxonomy" id="157652"/>
    <lineage>
        <taxon>Eukaryota</taxon>
        <taxon>Viridiplantae</taxon>
        <taxon>Streptophyta</taxon>
        <taxon>Embryophyta</taxon>
        <taxon>Tracheophyta</taxon>
        <taxon>Spermatophyta</taxon>
        <taxon>Magnoliopsida</taxon>
        <taxon>eudicotyledons</taxon>
        <taxon>Gunneridae</taxon>
        <taxon>Pentapetalae</taxon>
        <taxon>rosids</taxon>
        <taxon>fabids</taxon>
        <taxon>Fabales</taxon>
        <taxon>Fabaceae</taxon>
        <taxon>Papilionoideae</taxon>
        <taxon>50 kb inversion clade</taxon>
        <taxon>NPAAA clade</taxon>
        <taxon>indigoferoid/millettioid clade</taxon>
        <taxon>Phaseoleae</taxon>
        <taxon>Mucuna</taxon>
    </lineage>
</organism>
<proteinExistence type="predicted"/>
<sequence length="99" mass="11124">MKEVEHSSTNSPSSFFYAKYKPPRSLPHKTASSLYVTTLGPMPSFVVTSMEGLPNVAIVQVKRNKNRLKEEIKRLQAITIEIERVVFAFPLGGIFSLKI</sequence>
<evidence type="ECO:0000313" key="2">
    <source>
        <dbReference type="EMBL" id="RDX90548.1"/>
    </source>
</evidence>
<keyword evidence="3" id="KW-1185">Reference proteome</keyword>
<evidence type="ECO:0000313" key="3">
    <source>
        <dbReference type="Proteomes" id="UP000257109"/>
    </source>
</evidence>
<dbReference type="EMBL" id="QJKJ01005372">
    <property type="protein sequence ID" value="RDX90548.1"/>
    <property type="molecule type" value="Genomic_DNA"/>
</dbReference>
<evidence type="ECO:0000256" key="1">
    <source>
        <dbReference type="SAM" id="Coils"/>
    </source>
</evidence>
<dbReference type="Proteomes" id="UP000257109">
    <property type="component" value="Unassembled WGS sequence"/>
</dbReference>
<gene>
    <name evidence="2" type="ORF">CR513_27576</name>
</gene>
<keyword evidence="1" id="KW-0175">Coiled coil</keyword>
<feature type="coiled-coil region" evidence="1">
    <location>
        <begin position="58"/>
        <end position="85"/>
    </location>
</feature>
<feature type="non-terminal residue" evidence="2">
    <location>
        <position position="1"/>
    </location>
</feature>
<reference evidence="2" key="1">
    <citation type="submission" date="2018-05" db="EMBL/GenBank/DDBJ databases">
        <title>Draft genome of Mucuna pruriens seed.</title>
        <authorList>
            <person name="Nnadi N.E."/>
            <person name="Vos R."/>
            <person name="Hasami M.H."/>
            <person name="Devisetty U.K."/>
            <person name="Aguiy J.C."/>
        </authorList>
    </citation>
    <scope>NUCLEOTIDE SEQUENCE [LARGE SCALE GENOMIC DNA]</scope>
    <source>
        <strain evidence="2">JCA_2017</strain>
    </source>
</reference>
<name>A0A371GJ10_MUCPR</name>
<dbReference type="AlphaFoldDB" id="A0A371GJ10"/>
<protein>
    <submittedName>
        <fullName evidence="2">Uncharacterized protein</fullName>
    </submittedName>
</protein>
<comment type="caution">
    <text evidence="2">The sequence shown here is derived from an EMBL/GenBank/DDBJ whole genome shotgun (WGS) entry which is preliminary data.</text>
</comment>